<dbReference type="GO" id="GO:0000917">
    <property type="term" value="P:division septum assembly"/>
    <property type="evidence" value="ECO:0007669"/>
    <property type="project" value="UniProtKB-KW"/>
</dbReference>
<evidence type="ECO:0000256" key="4">
    <source>
        <dbReference type="ARBA" id="ARBA00022969"/>
    </source>
</evidence>
<keyword evidence="8" id="KW-1185">Reference proteome</keyword>
<keyword evidence="4" id="KW-0749">Sporulation</keyword>
<evidence type="ECO:0000256" key="2">
    <source>
        <dbReference type="ARBA" id="ARBA00009323"/>
    </source>
</evidence>
<comment type="similarity">
    <text evidence="2">Belongs to the SsgA family.</text>
</comment>
<keyword evidence="6" id="KW-0131">Cell cycle</keyword>
<dbReference type="InterPro" id="IPR038658">
    <property type="entry name" value="SsgB_sf"/>
</dbReference>
<evidence type="ECO:0000313" key="8">
    <source>
        <dbReference type="Proteomes" id="UP000621210"/>
    </source>
</evidence>
<organism evidence="7 8">
    <name type="scientific">Streptomyces griseicoloratus</name>
    <dbReference type="NCBI Taxonomy" id="2752516"/>
    <lineage>
        <taxon>Bacteria</taxon>
        <taxon>Bacillati</taxon>
        <taxon>Actinomycetota</taxon>
        <taxon>Actinomycetes</taxon>
        <taxon>Kitasatosporales</taxon>
        <taxon>Streptomycetaceae</taxon>
        <taxon>Streptomyces</taxon>
    </lineage>
</organism>
<dbReference type="AlphaFoldDB" id="A0A926KZ17"/>
<dbReference type="Gene3D" id="2.30.31.20">
    <property type="entry name" value="Sporulation-specific cell division protein SsgB"/>
    <property type="match status" value="1"/>
</dbReference>
<evidence type="ECO:0000256" key="3">
    <source>
        <dbReference type="ARBA" id="ARBA00022618"/>
    </source>
</evidence>
<proteinExistence type="inferred from homology"/>
<dbReference type="GO" id="GO:0030428">
    <property type="term" value="C:cell septum"/>
    <property type="evidence" value="ECO:0007669"/>
    <property type="project" value="UniProtKB-SubCell"/>
</dbReference>
<keyword evidence="5" id="KW-0717">Septation</keyword>
<name>A0A926KZ17_9ACTN</name>
<comment type="caution">
    <text evidence="7">The sequence shown here is derived from an EMBL/GenBank/DDBJ whole genome shotgun (WGS) entry which is preliminary data.</text>
</comment>
<evidence type="ECO:0000256" key="5">
    <source>
        <dbReference type="ARBA" id="ARBA00023210"/>
    </source>
</evidence>
<accession>A0A926KZ17</accession>
<protein>
    <submittedName>
        <fullName evidence="7">SsgA family sporulation/cell division regulator</fullName>
    </submittedName>
</protein>
<dbReference type="InterPro" id="IPR006776">
    <property type="entry name" value="SsgB"/>
</dbReference>
<evidence type="ECO:0000313" key="7">
    <source>
        <dbReference type="EMBL" id="MBD0418820.1"/>
    </source>
</evidence>
<dbReference type="GO" id="GO:0030435">
    <property type="term" value="P:sporulation resulting in formation of a cellular spore"/>
    <property type="evidence" value="ECO:0007669"/>
    <property type="project" value="UniProtKB-KW"/>
</dbReference>
<dbReference type="Pfam" id="PF04686">
    <property type="entry name" value="SsgA"/>
    <property type="match status" value="1"/>
</dbReference>
<dbReference type="RefSeq" id="WP_188179865.1">
    <property type="nucleotide sequence ID" value="NZ_JACVQF010000165.1"/>
</dbReference>
<evidence type="ECO:0000256" key="1">
    <source>
        <dbReference type="ARBA" id="ARBA00004431"/>
    </source>
</evidence>
<dbReference type="EMBL" id="JACVQF010000165">
    <property type="protein sequence ID" value="MBD0418820.1"/>
    <property type="molecule type" value="Genomic_DNA"/>
</dbReference>
<reference evidence="7" key="1">
    <citation type="submission" date="2020-09" db="EMBL/GenBank/DDBJ databases">
        <title>Streptomyces grisecoloratus sp. nov., isolated from cotton soil.</title>
        <authorList>
            <person name="Xing L."/>
        </authorList>
    </citation>
    <scope>NUCLEOTIDE SEQUENCE</scope>
    <source>
        <strain evidence="7">TRM S81-3</strain>
    </source>
</reference>
<comment type="subcellular location">
    <subcellularLocation>
        <location evidence="1">Cell septum</location>
    </subcellularLocation>
</comment>
<sequence>MDPHSLPHDGVRQPDGVIALTLTTTLVLGRDRTAPLPVCFRYDRQQPFAVLLELPESGGLGSARWVFSRDLLQSGLHRPSGEGDVRVWPPCCCNDRPDVRMMLRDSSASALLDVPVQPLREWLVSTWEAVPPGDENALIDWDSVTEALLGEG</sequence>
<evidence type="ECO:0000256" key="6">
    <source>
        <dbReference type="ARBA" id="ARBA00023306"/>
    </source>
</evidence>
<dbReference type="Proteomes" id="UP000621210">
    <property type="component" value="Unassembled WGS sequence"/>
</dbReference>
<gene>
    <name evidence="7" type="ORF">H0H10_06450</name>
</gene>
<keyword evidence="3" id="KW-0132">Cell division</keyword>
<reference evidence="7" key="2">
    <citation type="submission" date="2020-09" db="EMBL/GenBank/DDBJ databases">
        <authorList>
            <person name="Luo X."/>
        </authorList>
    </citation>
    <scope>NUCLEOTIDE SEQUENCE</scope>
    <source>
        <strain evidence="7">TRM S81-3</strain>
    </source>
</reference>